<dbReference type="Proteomes" id="UP000297703">
    <property type="component" value="Unassembled WGS sequence"/>
</dbReference>
<organism evidence="2 3">
    <name type="scientific">Platysternon megacephalum</name>
    <name type="common">big-headed turtle</name>
    <dbReference type="NCBI Taxonomy" id="55544"/>
    <lineage>
        <taxon>Eukaryota</taxon>
        <taxon>Metazoa</taxon>
        <taxon>Chordata</taxon>
        <taxon>Craniata</taxon>
        <taxon>Vertebrata</taxon>
        <taxon>Euteleostomi</taxon>
        <taxon>Archelosauria</taxon>
        <taxon>Testudinata</taxon>
        <taxon>Testudines</taxon>
        <taxon>Cryptodira</taxon>
        <taxon>Durocryptodira</taxon>
        <taxon>Testudinoidea</taxon>
        <taxon>Platysternidae</taxon>
        <taxon>Platysternon</taxon>
    </lineage>
</organism>
<gene>
    <name evidence="2" type="ORF">DR999_PMT20003</name>
</gene>
<evidence type="ECO:0000256" key="1">
    <source>
        <dbReference type="SAM" id="Phobius"/>
    </source>
</evidence>
<reference evidence="2 3" key="1">
    <citation type="submission" date="2019-04" db="EMBL/GenBank/DDBJ databases">
        <title>Draft genome of the big-headed turtle Platysternon megacephalum.</title>
        <authorList>
            <person name="Gong S."/>
        </authorList>
    </citation>
    <scope>NUCLEOTIDE SEQUENCE [LARGE SCALE GENOMIC DNA]</scope>
    <source>
        <strain evidence="2">DO16091913</strain>
        <tissue evidence="2">Muscle</tissue>
    </source>
</reference>
<evidence type="ECO:0000313" key="3">
    <source>
        <dbReference type="Proteomes" id="UP000297703"/>
    </source>
</evidence>
<proteinExistence type="predicted"/>
<accession>A0A4D9DTM5</accession>
<dbReference type="AlphaFoldDB" id="A0A4D9DTM5"/>
<keyword evidence="3" id="KW-1185">Reference proteome</keyword>
<reference evidence="2 3" key="2">
    <citation type="submission" date="2019-04" db="EMBL/GenBank/DDBJ databases">
        <title>The genome sequence of big-headed turtle.</title>
        <authorList>
            <person name="Gong S."/>
        </authorList>
    </citation>
    <scope>NUCLEOTIDE SEQUENCE [LARGE SCALE GENOMIC DNA]</scope>
    <source>
        <strain evidence="2">DO16091913</strain>
        <tissue evidence="2">Muscle</tissue>
    </source>
</reference>
<protein>
    <submittedName>
        <fullName evidence="2">Ras-related protein R-Ras</fullName>
    </submittedName>
</protein>
<keyword evidence="1" id="KW-0472">Membrane</keyword>
<keyword evidence="1" id="KW-0812">Transmembrane</keyword>
<keyword evidence="1" id="KW-1133">Transmembrane helix</keyword>
<evidence type="ECO:0000313" key="2">
    <source>
        <dbReference type="EMBL" id="TFJ98093.1"/>
    </source>
</evidence>
<comment type="caution">
    <text evidence="2">The sequence shown here is derived from an EMBL/GenBank/DDBJ whole genome shotgun (WGS) entry which is preliminary data.</text>
</comment>
<dbReference type="EMBL" id="QXTE01000429">
    <property type="protein sequence ID" value="TFJ98093.1"/>
    <property type="molecule type" value="Genomic_DNA"/>
</dbReference>
<name>A0A4D9DTM5_9SAUR</name>
<feature type="transmembrane region" description="Helical" evidence="1">
    <location>
        <begin position="53"/>
        <end position="73"/>
    </location>
</feature>
<sequence>MQESKFAYDYKVRSNSAGRFTCLYQQKDPQNQEKNSLLSATQNLGVTGMSSKLILGITIPSLLVLVVVCSLLARKVLLKWRDTREQSPSEESAKSPGDQLEYATIVGFGRASATCSQPSRDTAVTYTTVGHSPAGETEDDLHPYGIGFGL</sequence>